<organism evidence="1">
    <name type="scientific">Zea mays</name>
    <name type="common">Maize</name>
    <dbReference type="NCBI Taxonomy" id="4577"/>
    <lineage>
        <taxon>Eukaryota</taxon>
        <taxon>Viridiplantae</taxon>
        <taxon>Streptophyta</taxon>
        <taxon>Embryophyta</taxon>
        <taxon>Tracheophyta</taxon>
        <taxon>Spermatophyta</taxon>
        <taxon>Magnoliopsida</taxon>
        <taxon>Liliopsida</taxon>
        <taxon>Poales</taxon>
        <taxon>Poaceae</taxon>
        <taxon>PACMAD clade</taxon>
        <taxon>Panicoideae</taxon>
        <taxon>Andropogonodae</taxon>
        <taxon>Andropogoneae</taxon>
        <taxon>Tripsacinae</taxon>
        <taxon>Zea</taxon>
    </lineage>
</organism>
<accession>C0HGZ6</accession>
<name>C0HGZ6_MAIZE</name>
<dbReference type="EMBL" id="BT061602">
    <property type="protein sequence ID" value="ACN26299.1"/>
    <property type="molecule type" value="mRNA"/>
</dbReference>
<dbReference type="AlphaFoldDB" id="C0HGZ6"/>
<sequence length="29" mass="3353">MTCLRCRFVISVVGVHRSLHGSNYLNHRP</sequence>
<evidence type="ECO:0000313" key="1">
    <source>
        <dbReference type="EMBL" id="ACN26299.1"/>
    </source>
</evidence>
<protein>
    <submittedName>
        <fullName evidence="1">Uncharacterized protein</fullName>
    </submittedName>
</protein>
<reference evidence="1" key="2">
    <citation type="submission" date="2012-06" db="EMBL/GenBank/DDBJ databases">
        <authorList>
            <person name="Yu Y."/>
            <person name="Currie J."/>
            <person name="Lomeli R."/>
            <person name="Angelova A."/>
            <person name="Collura K."/>
            <person name="Wissotski M."/>
            <person name="Campos D."/>
            <person name="Kudrna D."/>
            <person name="Golser W."/>
            <person name="Ashely E."/>
            <person name="Descour A."/>
            <person name="Fernandes J."/>
            <person name="Soderlund C."/>
            <person name="Walbot V."/>
        </authorList>
    </citation>
    <scope>NUCLEOTIDE SEQUENCE</scope>
    <source>
        <strain evidence="1">B73</strain>
    </source>
</reference>
<proteinExistence type="evidence at transcript level"/>
<reference evidence="1" key="1">
    <citation type="journal article" date="2009" name="PLoS Genet.">
        <title>Sequencing, mapping, and analysis of 27,455 maize full-length cDNAs.</title>
        <authorList>
            <person name="Soderlund C."/>
            <person name="Descour A."/>
            <person name="Kudrna D."/>
            <person name="Bomhoff M."/>
            <person name="Boyd L."/>
            <person name="Currie J."/>
            <person name="Angelova A."/>
            <person name="Collura K."/>
            <person name="Wissotski M."/>
            <person name="Ashley E."/>
            <person name="Morrow D."/>
            <person name="Fernandes J."/>
            <person name="Walbot V."/>
            <person name="Yu Y."/>
        </authorList>
    </citation>
    <scope>NUCLEOTIDE SEQUENCE</scope>
    <source>
        <strain evidence="1">B73</strain>
    </source>
</reference>